<keyword evidence="6" id="KW-0808">Transferase</keyword>
<dbReference type="PANTHER" id="PTHR24346">
    <property type="entry name" value="MAP/MICROTUBULE AFFINITY-REGULATING KINASE"/>
    <property type="match status" value="1"/>
</dbReference>
<dbReference type="PROSITE" id="PS00107">
    <property type="entry name" value="PROTEIN_KINASE_ATP"/>
    <property type="match status" value="1"/>
</dbReference>
<dbReference type="Gene3D" id="3.30.200.20">
    <property type="entry name" value="Phosphorylase Kinase, domain 1"/>
    <property type="match status" value="1"/>
</dbReference>
<feature type="binding site" evidence="3">
    <location>
        <position position="147"/>
    </location>
    <ligand>
        <name>ATP</name>
        <dbReference type="ChEBI" id="CHEBI:30616"/>
    </ligand>
</feature>
<reference evidence="6" key="2">
    <citation type="submission" date="2023-05" db="EMBL/GenBank/DDBJ databases">
        <authorList>
            <consortium name="Lawrence Berkeley National Laboratory"/>
            <person name="Steindorff A."/>
            <person name="Hensen N."/>
            <person name="Bonometti L."/>
            <person name="Westerberg I."/>
            <person name="Brannstrom I.O."/>
            <person name="Guillou S."/>
            <person name="Cros-Aarteil S."/>
            <person name="Calhoun S."/>
            <person name="Haridas S."/>
            <person name="Kuo A."/>
            <person name="Mondo S."/>
            <person name="Pangilinan J."/>
            <person name="Riley R."/>
            <person name="Labutti K."/>
            <person name="Andreopoulos B."/>
            <person name="Lipzen A."/>
            <person name="Chen C."/>
            <person name="Yanf M."/>
            <person name="Daum C."/>
            <person name="Ng V."/>
            <person name="Clum A."/>
            <person name="Ohm R."/>
            <person name="Martin F."/>
            <person name="Silar P."/>
            <person name="Natvig D."/>
            <person name="Lalanne C."/>
            <person name="Gautier V."/>
            <person name="Ament-Velasquez S.L."/>
            <person name="Kruys A."/>
            <person name="Hutchinson M.I."/>
            <person name="Powell A.J."/>
            <person name="Barry K."/>
            <person name="Miller A.N."/>
            <person name="Grigoriev I.V."/>
            <person name="Debuchy R."/>
            <person name="Gladieux P."/>
            <person name="Thoren M.H."/>
            <person name="Johannesson H."/>
        </authorList>
    </citation>
    <scope>NUCLEOTIDE SEQUENCE</scope>
    <source>
        <strain evidence="6">CBS 538.74</strain>
    </source>
</reference>
<dbReference type="PROSITE" id="PS50011">
    <property type="entry name" value="PROTEIN_KINASE_DOM"/>
    <property type="match status" value="1"/>
</dbReference>
<dbReference type="InterPro" id="IPR017441">
    <property type="entry name" value="Protein_kinase_ATP_BS"/>
</dbReference>
<dbReference type="Pfam" id="PF00069">
    <property type="entry name" value="Pkinase"/>
    <property type="match status" value="1"/>
</dbReference>
<evidence type="ECO:0000256" key="2">
    <source>
        <dbReference type="ARBA" id="ARBA00022840"/>
    </source>
</evidence>
<feature type="compositionally biased region" description="Gly residues" evidence="4">
    <location>
        <begin position="676"/>
        <end position="686"/>
    </location>
</feature>
<gene>
    <name evidence="6" type="ORF">C8A00DRAFT_13091</name>
</gene>
<evidence type="ECO:0000313" key="7">
    <source>
        <dbReference type="Proteomes" id="UP001302745"/>
    </source>
</evidence>
<evidence type="ECO:0000259" key="5">
    <source>
        <dbReference type="PROSITE" id="PS50011"/>
    </source>
</evidence>
<feature type="region of interest" description="Disordered" evidence="4">
    <location>
        <begin position="628"/>
        <end position="736"/>
    </location>
</feature>
<organism evidence="6 7">
    <name type="scientific">Chaetomidium leptoderma</name>
    <dbReference type="NCBI Taxonomy" id="669021"/>
    <lineage>
        <taxon>Eukaryota</taxon>
        <taxon>Fungi</taxon>
        <taxon>Dikarya</taxon>
        <taxon>Ascomycota</taxon>
        <taxon>Pezizomycotina</taxon>
        <taxon>Sordariomycetes</taxon>
        <taxon>Sordariomycetidae</taxon>
        <taxon>Sordariales</taxon>
        <taxon>Chaetomiaceae</taxon>
        <taxon>Chaetomidium</taxon>
    </lineage>
</organism>
<feature type="compositionally biased region" description="Gly residues" evidence="4">
    <location>
        <begin position="635"/>
        <end position="663"/>
    </location>
</feature>
<feature type="compositionally biased region" description="Low complexity" evidence="4">
    <location>
        <begin position="536"/>
        <end position="567"/>
    </location>
</feature>
<proteinExistence type="predicted"/>
<feature type="region of interest" description="Disordered" evidence="4">
    <location>
        <begin position="536"/>
        <end position="575"/>
    </location>
</feature>
<dbReference type="SMART" id="SM00220">
    <property type="entry name" value="S_TKc"/>
    <property type="match status" value="1"/>
</dbReference>
<dbReference type="InterPro" id="IPR008271">
    <property type="entry name" value="Ser/Thr_kinase_AS"/>
</dbReference>
<keyword evidence="1 3" id="KW-0547">Nucleotide-binding</keyword>
<dbReference type="CDD" id="cd14008">
    <property type="entry name" value="STKc_LKB1_CaMKK"/>
    <property type="match status" value="1"/>
</dbReference>
<dbReference type="GO" id="GO:0035556">
    <property type="term" value="P:intracellular signal transduction"/>
    <property type="evidence" value="ECO:0007669"/>
    <property type="project" value="TreeGrafter"/>
</dbReference>
<dbReference type="GO" id="GO:0005737">
    <property type="term" value="C:cytoplasm"/>
    <property type="evidence" value="ECO:0007669"/>
    <property type="project" value="TreeGrafter"/>
</dbReference>
<evidence type="ECO:0000256" key="4">
    <source>
        <dbReference type="SAM" id="MobiDB-lite"/>
    </source>
</evidence>
<dbReference type="PROSITE" id="PS00108">
    <property type="entry name" value="PROTEIN_KINASE_ST"/>
    <property type="match status" value="1"/>
</dbReference>
<evidence type="ECO:0000256" key="3">
    <source>
        <dbReference type="PROSITE-ProRule" id="PRU10141"/>
    </source>
</evidence>
<dbReference type="SUPFAM" id="SSF56112">
    <property type="entry name" value="Protein kinase-like (PK-like)"/>
    <property type="match status" value="1"/>
</dbReference>
<evidence type="ECO:0000313" key="6">
    <source>
        <dbReference type="EMBL" id="KAK4155914.1"/>
    </source>
</evidence>
<reference evidence="6" key="1">
    <citation type="journal article" date="2023" name="Mol. Phylogenet. Evol.">
        <title>Genome-scale phylogeny and comparative genomics of the fungal order Sordariales.</title>
        <authorList>
            <person name="Hensen N."/>
            <person name="Bonometti L."/>
            <person name="Westerberg I."/>
            <person name="Brannstrom I.O."/>
            <person name="Guillou S."/>
            <person name="Cros-Aarteil S."/>
            <person name="Calhoun S."/>
            <person name="Haridas S."/>
            <person name="Kuo A."/>
            <person name="Mondo S."/>
            <person name="Pangilinan J."/>
            <person name="Riley R."/>
            <person name="LaButti K."/>
            <person name="Andreopoulos B."/>
            <person name="Lipzen A."/>
            <person name="Chen C."/>
            <person name="Yan M."/>
            <person name="Daum C."/>
            <person name="Ng V."/>
            <person name="Clum A."/>
            <person name="Steindorff A."/>
            <person name="Ohm R.A."/>
            <person name="Martin F."/>
            <person name="Silar P."/>
            <person name="Natvig D.O."/>
            <person name="Lalanne C."/>
            <person name="Gautier V."/>
            <person name="Ament-Velasquez S.L."/>
            <person name="Kruys A."/>
            <person name="Hutchinson M.I."/>
            <person name="Powell A.J."/>
            <person name="Barry K."/>
            <person name="Miller A.N."/>
            <person name="Grigoriev I.V."/>
            <person name="Debuchy R."/>
            <person name="Gladieux P."/>
            <person name="Hiltunen Thoren M."/>
            <person name="Johannesson H."/>
        </authorList>
    </citation>
    <scope>NUCLEOTIDE SEQUENCE</scope>
    <source>
        <strain evidence="6">CBS 538.74</strain>
    </source>
</reference>
<comment type="caution">
    <text evidence="6">The sequence shown here is derived from an EMBL/GenBank/DDBJ whole genome shotgun (WGS) entry which is preliminary data.</text>
</comment>
<keyword evidence="7" id="KW-1185">Reference proteome</keyword>
<dbReference type="FunFam" id="1.10.510.10:FF:000995">
    <property type="entry name" value="BcCMK3, calcium/calmodulin-dependent protein kinase"/>
    <property type="match status" value="1"/>
</dbReference>
<dbReference type="Gene3D" id="1.10.510.10">
    <property type="entry name" value="Transferase(Phosphotransferase) domain 1"/>
    <property type="match status" value="1"/>
</dbReference>
<dbReference type="Proteomes" id="UP001302745">
    <property type="component" value="Unassembled WGS sequence"/>
</dbReference>
<feature type="region of interest" description="Disordered" evidence="4">
    <location>
        <begin position="69"/>
        <end position="92"/>
    </location>
</feature>
<dbReference type="PANTHER" id="PTHR24346:SF77">
    <property type="entry name" value="SERINE THREONINE PROTEIN KINASE"/>
    <property type="match status" value="1"/>
</dbReference>
<dbReference type="EMBL" id="MU856878">
    <property type="protein sequence ID" value="KAK4155914.1"/>
    <property type="molecule type" value="Genomic_DNA"/>
</dbReference>
<keyword evidence="6" id="KW-0418">Kinase</keyword>
<dbReference type="GO" id="GO:0005524">
    <property type="term" value="F:ATP binding"/>
    <property type="evidence" value="ECO:0007669"/>
    <property type="project" value="UniProtKB-UniRule"/>
</dbReference>
<evidence type="ECO:0000256" key="1">
    <source>
        <dbReference type="ARBA" id="ARBA00022741"/>
    </source>
</evidence>
<dbReference type="GO" id="GO:0004674">
    <property type="term" value="F:protein serine/threonine kinase activity"/>
    <property type="evidence" value="ECO:0007669"/>
    <property type="project" value="TreeGrafter"/>
</dbReference>
<feature type="domain" description="Protein kinase" evidence="5">
    <location>
        <begin position="119"/>
        <end position="418"/>
    </location>
</feature>
<protein>
    <submittedName>
        <fullName evidence="6">Kinase-like domain-containing protein</fullName>
    </submittedName>
</protein>
<dbReference type="InterPro" id="IPR000719">
    <property type="entry name" value="Prot_kinase_dom"/>
</dbReference>
<feature type="compositionally biased region" description="Basic and acidic residues" evidence="4">
    <location>
        <begin position="709"/>
        <end position="720"/>
    </location>
</feature>
<feature type="region of interest" description="Disordered" evidence="4">
    <location>
        <begin position="480"/>
        <end position="505"/>
    </location>
</feature>
<accession>A0AAN6VRC6</accession>
<dbReference type="InterPro" id="IPR011009">
    <property type="entry name" value="Kinase-like_dom_sf"/>
</dbReference>
<dbReference type="AlphaFoldDB" id="A0AAN6VRC6"/>
<dbReference type="FunFam" id="3.30.200.20:FF:000447">
    <property type="entry name" value="Calcium/calmodulin dependent protein kinase"/>
    <property type="match status" value="1"/>
</dbReference>
<keyword evidence="2 3" id="KW-0067">ATP-binding</keyword>
<sequence>MADQETHISQTQTKLTTLTLPLRPRMGDQATMLSEIRTAIPPGLVSPGISVEFHGDPTAKLAPIYPRSAPPDVQSFPSPMRHHRRTPSAHREIKETLNARSEYTNEDDEGGSNHHINQYVVKDEIGRGSYGAVHIATDQFGNEYAVKAFSKARLRKRAQSAILRHGPRQLGRFPRAEFGAPDAPITSFSVQRAKEAKDALYLIREEVAIMKKLNHPNLVQLMEVLDDPEDDSLYMVMEMCKKGVVMKVGLGEFATPYEEEQCRYWFRDLILGIEYLHSQGVVHRDIKPENLLLTDDDVLKIVDFGVSEMFEKSDDMRTAKSAGSPAFLPPELCVARHGDVSGKAADIWSMGVSLYCLRYGRIPFERDGVLEMYEAIKTDEPKLPSDENPDFVDLMGRLLEKDPEKRINMLELREHPWVTKGGTDPLLSAEENCSDLVDPPNSLELNHAFTRRMSHLICVMKAISKFKSLLTPRPTVLQTGLHHHHPETAPVPPSPAPEEKASAQQITAEFAARVLRERQDFLTSGGKASIDQLLKASSSSSSFSSTNPTTATTTTTTEMSAQAATATGHDHQDQNQQQPILLLGIGTGGFDDFSSPDHAPPADIVSDSPTVVDFNVYDRAFEAEIERIKRSTSRRGGGGPGARGKGAAPGSGPGSGPGPGPGTGQIYQTRLSERSGGVGGGGGDATGGENRKLNHPGGTRFADLVAHAMAREEGASREEGAGEDGESNQGQGQVNS</sequence>
<name>A0AAN6VRC6_9PEZI</name>